<feature type="region of interest" description="Disordered" evidence="1">
    <location>
        <begin position="1"/>
        <end position="57"/>
    </location>
</feature>
<organism evidence="2 3">
    <name type="scientific">Suillus placidus</name>
    <dbReference type="NCBI Taxonomy" id="48579"/>
    <lineage>
        <taxon>Eukaryota</taxon>
        <taxon>Fungi</taxon>
        <taxon>Dikarya</taxon>
        <taxon>Basidiomycota</taxon>
        <taxon>Agaricomycotina</taxon>
        <taxon>Agaricomycetes</taxon>
        <taxon>Agaricomycetidae</taxon>
        <taxon>Boletales</taxon>
        <taxon>Suillineae</taxon>
        <taxon>Suillaceae</taxon>
        <taxon>Suillus</taxon>
    </lineage>
</organism>
<sequence length="944" mass="104775">MPPKSMQAPKKPRRKQPQNSRQVRRPARGSNKNPCLNNDESQVGHPSEQTNDPMLVDDRLSLAMYEEEMNLSDEDAQYEEDGLEVERLPSSPCNQHPPFLQPTHQQPQGLPPNHYRYSMPRQSSNPLLQNRQLYQQLPAHQPQGDHVFQRSINTPPPPTVRGAERLGNRLCDDQRLMEYQQPPVREAHPHYSTLGQSSNPLQHQQPYQQPPVHQPHMFRCSINVPPPPTVRGAEHLSGCLRDEQTRPARMSPYPLPGLRKVSVFGPRHIDKSYRGQWQNTGIIYAGADKNVAPKRPTARDIPPTPSAPSDITIPVFPVQTNPPSHPVQSSNASHDTGSSHPVPPQQQEPIPVPAELVKEICASARSKMRRAVLSDNGMPTHEENVAMARAALSNSIATHASIPPGRYYLPDEDEFITSLTKITNTLRNVLKNTAHTVVLFAYDLELDIWDTSCEITHKQNIVPTLITHLQCLFKLREMMIGGVLQNVPVLEHTALIRVVMDILWVNGFYKDIDLQDPQSLDGVIALAVRYSFRFHPTMTKGKGKKKAAADSQETITAAKDRCIWSLDDERKLMEYAVQHHAKGGNGMNFTKSFWVGAAAEMATRPCPEGAPKTPEACQSKWTRIRKMYQVVDKIASHASGLSFHPELGANISEESETMWADFIKHNPSAKPLRNKGWSHYEALRGIIPTHTSSWVGFHASTSLTTNASTPTATGSDITQTTTADPPGEIMSSLEHALHQVEFRDLDLDDVDMRTTPIPNEIPPVPAPILPIPAPITPVTPRGFNAAMQHFVAPSISTPGSSTAVKRKADGDDSERYGSRPPHSSKAKSASGSSKSQCLTLPLALEGLGDKMVGGIASASSTLQDVVTAHIMEPIPSRKQRAMLQVQEEKDLDDYDAVAMMGLFQADVTITDAYNSITRDGIRKIFLAQHLKESRRVRTNEQQLL</sequence>
<feature type="compositionally biased region" description="Basic residues" evidence="1">
    <location>
        <begin position="10"/>
        <end position="27"/>
    </location>
</feature>
<dbReference type="Proteomes" id="UP000714275">
    <property type="component" value="Unassembled WGS sequence"/>
</dbReference>
<accession>A0A9P6ZVE2</accession>
<feature type="compositionally biased region" description="Polar residues" evidence="1">
    <location>
        <begin position="794"/>
        <end position="803"/>
    </location>
</feature>
<evidence type="ECO:0000313" key="2">
    <source>
        <dbReference type="EMBL" id="KAG1777163.1"/>
    </source>
</evidence>
<feature type="compositionally biased region" description="Polar residues" evidence="1">
    <location>
        <begin position="318"/>
        <end position="339"/>
    </location>
</feature>
<evidence type="ECO:0000313" key="3">
    <source>
        <dbReference type="Proteomes" id="UP000714275"/>
    </source>
</evidence>
<feature type="region of interest" description="Disordered" evidence="1">
    <location>
        <begin position="794"/>
        <end position="832"/>
    </location>
</feature>
<feature type="region of interest" description="Disordered" evidence="1">
    <location>
        <begin position="187"/>
        <end position="212"/>
    </location>
</feature>
<evidence type="ECO:0008006" key="4">
    <source>
        <dbReference type="Google" id="ProtNLM"/>
    </source>
</evidence>
<protein>
    <recommendedName>
        <fullName evidence="4">Myb-like domain-containing protein</fullName>
    </recommendedName>
</protein>
<dbReference type="PANTHER" id="PTHR46929">
    <property type="entry name" value="EXPRESSED PROTEIN"/>
    <property type="match status" value="1"/>
</dbReference>
<keyword evidence="3" id="KW-1185">Reference proteome</keyword>
<dbReference type="EMBL" id="JABBWD010000022">
    <property type="protein sequence ID" value="KAG1777163.1"/>
    <property type="molecule type" value="Genomic_DNA"/>
</dbReference>
<comment type="caution">
    <text evidence="2">The sequence shown here is derived from an EMBL/GenBank/DDBJ whole genome shotgun (WGS) entry which is preliminary data.</text>
</comment>
<feature type="compositionally biased region" description="Pro residues" evidence="1">
    <location>
        <begin position="341"/>
        <end position="350"/>
    </location>
</feature>
<feature type="compositionally biased region" description="Polar residues" evidence="1">
    <location>
        <begin position="30"/>
        <end position="41"/>
    </location>
</feature>
<dbReference type="OrthoDB" id="2683066at2759"/>
<gene>
    <name evidence="2" type="ORF">EV702DRAFT_1197482</name>
</gene>
<dbReference type="PANTHER" id="PTHR46929:SF3">
    <property type="entry name" value="MYB_SANT-LIKE DOMAIN-CONTAINING PROTEIN"/>
    <property type="match status" value="1"/>
</dbReference>
<proteinExistence type="predicted"/>
<feature type="compositionally biased region" description="Basic and acidic residues" evidence="1">
    <location>
        <begin position="806"/>
        <end position="817"/>
    </location>
</feature>
<name>A0A9P6ZVE2_9AGAM</name>
<evidence type="ECO:0000256" key="1">
    <source>
        <dbReference type="SAM" id="MobiDB-lite"/>
    </source>
</evidence>
<dbReference type="AlphaFoldDB" id="A0A9P6ZVE2"/>
<reference evidence="2" key="1">
    <citation type="journal article" date="2020" name="New Phytol.">
        <title>Comparative genomics reveals dynamic genome evolution in host specialist ectomycorrhizal fungi.</title>
        <authorList>
            <person name="Lofgren L.A."/>
            <person name="Nguyen N.H."/>
            <person name="Vilgalys R."/>
            <person name="Ruytinx J."/>
            <person name="Liao H.L."/>
            <person name="Branco S."/>
            <person name="Kuo A."/>
            <person name="LaButti K."/>
            <person name="Lipzen A."/>
            <person name="Andreopoulos W."/>
            <person name="Pangilinan J."/>
            <person name="Riley R."/>
            <person name="Hundley H."/>
            <person name="Na H."/>
            <person name="Barry K."/>
            <person name="Grigoriev I.V."/>
            <person name="Stajich J.E."/>
            <person name="Kennedy P.G."/>
        </authorList>
    </citation>
    <scope>NUCLEOTIDE SEQUENCE</scope>
    <source>
        <strain evidence="2">DOB743</strain>
    </source>
</reference>
<feature type="region of interest" description="Disordered" evidence="1">
    <location>
        <begin position="293"/>
        <end position="350"/>
    </location>
</feature>